<sequence>MSGAQSQQLQVFNFGRMTQHLQGFTHEFQHCRNISAIESGTALLDAINGLGTQMDQLSTQISDVKREVGDVKRQVGDVTRDLDDLGRRITNSSIRKLENNGKVDENVAIASLANMTTGEEIVRFPATFRDFDDLRGKKYQTHSLFLEHTNLGLSLQLLTWSGFLGSWLTGL</sequence>
<accession>A0A9P9G946</accession>
<reference evidence="2" key="1">
    <citation type="journal article" date="2021" name="Nat. Commun.">
        <title>Genetic determinants of endophytism in the Arabidopsis root mycobiome.</title>
        <authorList>
            <person name="Mesny F."/>
            <person name="Miyauchi S."/>
            <person name="Thiergart T."/>
            <person name="Pickel B."/>
            <person name="Atanasova L."/>
            <person name="Karlsson M."/>
            <person name="Huettel B."/>
            <person name="Barry K.W."/>
            <person name="Haridas S."/>
            <person name="Chen C."/>
            <person name="Bauer D."/>
            <person name="Andreopoulos W."/>
            <person name="Pangilinan J."/>
            <person name="LaButti K."/>
            <person name="Riley R."/>
            <person name="Lipzen A."/>
            <person name="Clum A."/>
            <person name="Drula E."/>
            <person name="Henrissat B."/>
            <person name="Kohler A."/>
            <person name="Grigoriev I.V."/>
            <person name="Martin F.M."/>
            <person name="Hacquard S."/>
        </authorList>
    </citation>
    <scope>NUCLEOTIDE SEQUENCE</scope>
    <source>
        <strain evidence="2">FSSC 5 MPI-SDFR-AT-0091</strain>
    </source>
</reference>
<dbReference type="OrthoDB" id="5102328at2759"/>
<evidence type="ECO:0000313" key="3">
    <source>
        <dbReference type="Proteomes" id="UP000736672"/>
    </source>
</evidence>
<keyword evidence="3" id="KW-1185">Reference proteome</keyword>
<dbReference type="Proteomes" id="UP000736672">
    <property type="component" value="Unassembled WGS sequence"/>
</dbReference>
<comment type="caution">
    <text evidence="2">The sequence shown here is derived from an EMBL/GenBank/DDBJ whole genome shotgun (WGS) entry which is preliminary data.</text>
</comment>
<organism evidence="2 3">
    <name type="scientific">Fusarium solani</name>
    <name type="common">Filamentous fungus</name>
    <dbReference type="NCBI Taxonomy" id="169388"/>
    <lineage>
        <taxon>Eukaryota</taxon>
        <taxon>Fungi</taxon>
        <taxon>Dikarya</taxon>
        <taxon>Ascomycota</taxon>
        <taxon>Pezizomycotina</taxon>
        <taxon>Sordariomycetes</taxon>
        <taxon>Hypocreomycetidae</taxon>
        <taxon>Hypocreales</taxon>
        <taxon>Nectriaceae</taxon>
        <taxon>Fusarium</taxon>
        <taxon>Fusarium solani species complex</taxon>
    </lineage>
</organism>
<evidence type="ECO:0000256" key="1">
    <source>
        <dbReference type="SAM" id="Coils"/>
    </source>
</evidence>
<gene>
    <name evidence="2" type="ORF">B0J15DRAFT_504581</name>
</gene>
<proteinExistence type="predicted"/>
<feature type="coiled-coil region" evidence="1">
    <location>
        <begin position="47"/>
        <end position="74"/>
    </location>
</feature>
<evidence type="ECO:0000313" key="2">
    <source>
        <dbReference type="EMBL" id="KAH7234272.1"/>
    </source>
</evidence>
<protein>
    <submittedName>
        <fullName evidence="2">Uncharacterized protein</fullName>
    </submittedName>
</protein>
<dbReference type="EMBL" id="JAGTJS010000026">
    <property type="protein sequence ID" value="KAH7234272.1"/>
    <property type="molecule type" value="Genomic_DNA"/>
</dbReference>
<name>A0A9P9G946_FUSSL</name>
<keyword evidence="1" id="KW-0175">Coiled coil</keyword>
<dbReference type="AlphaFoldDB" id="A0A9P9G946"/>